<dbReference type="GO" id="GO:0004159">
    <property type="term" value="F:dihydropyrimidine dehydrogenase (NAD+) activity"/>
    <property type="evidence" value="ECO:0007669"/>
    <property type="project" value="UniProtKB-EC"/>
</dbReference>
<keyword evidence="2" id="KW-0479">Metal-binding</keyword>
<keyword evidence="10" id="KW-0963">Cytoplasm</keyword>
<dbReference type="NCBIfam" id="NF006671">
    <property type="entry name" value="PRK09219.1"/>
    <property type="match status" value="1"/>
</dbReference>
<keyword evidence="4" id="KW-0408">Iron</keyword>
<keyword evidence="5" id="KW-0411">Iron-sulfur</keyword>
<proteinExistence type="inferred from homology"/>
<dbReference type="InterPro" id="IPR005720">
    <property type="entry name" value="Dihydroorotate_DH_cat"/>
</dbReference>
<accession>A0A1M6XZL9</accession>
<keyword evidence="3" id="KW-0560">Oxidoreductase</keyword>
<dbReference type="Proteomes" id="UP000184130">
    <property type="component" value="Unassembled WGS sequence"/>
</dbReference>
<evidence type="ECO:0000256" key="10">
    <source>
        <dbReference type="HAMAP-Rule" id="MF_01184"/>
    </source>
</evidence>
<dbReference type="EMBL" id="FRBD01000023">
    <property type="protein sequence ID" value="SHL11482.1"/>
    <property type="molecule type" value="Genomic_DNA"/>
</dbReference>
<dbReference type="PANTHER" id="PTHR43073:SF2">
    <property type="entry name" value="DIHYDROPYRIMIDINE DEHYDROGENASE [NADP(+)]"/>
    <property type="match status" value="1"/>
</dbReference>
<dbReference type="PANTHER" id="PTHR43073">
    <property type="entry name" value="DIHYDROPYRIMIDINE DEHYDROGENASE [NADP(+)]"/>
    <property type="match status" value="1"/>
</dbReference>
<feature type="domain" description="4Fe-4S ferredoxin-type" evidence="12">
    <location>
        <begin position="642"/>
        <end position="671"/>
    </location>
</feature>
<dbReference type="PROSITE" id="PS00198">
    <property type="entry name" value="4FE4S_FER_1"/>
    <property type="match status" value="1"/>
</dbReference>
<evidence type="ECO:0000256" key="7">
    <source>
        <dbReference type="ARBA" id="ARBA00048792"/>
    </source>
</evidence>
<evidence type="ECO:0000256" key="8">
    <source>
        <dbReference type="ARBA" id="ARBA00049578"/>
    </source>
</evidence>
<name>A0A1M6XZL9_XYLRU</name>
<gene>
    <name evidence="10" type="primary">xpt</name>
    <name evidence="13" type="ORF">SAMN05216463_12327</name>
</gene>
<protein>
    <recommendedName>
        <fullName evidence="10 11">Xanthine phosphoribosyltransferase</fullName>
        <shortName evidence="10">XPRTase</shortName>
        <ecNumber evidence="10 11">2.4.2.22</ecNumber>
    </recommendedName>
</protein>
<dbReference type="GO" id="GO:0032265">
    <property type="term" value="P:XMP salvage"/>
    <property type="evidence" value="ECO:0007669"/>
    <property type="project" value="UniProtKB-UniRule"/>
</dbReference>
<comment type="catalytic activity">
    <reaction evidence="10">
        <text>XMP + diphosphate = xanthine + 5-phospho-alpha-D-ribose 1-diphosphate</text>
        <dbReference type="Rhea" id="RHEA:10800"/>
        <dbReference type="ChEBI" id="CHEBI:17712"/>
        <dbReference type="ChEBI" id="CHEBI:33019"/>
        <dbReference type="ChEBI" id="CHEBI:57464"/>
        <dbReference type="ChEBI" id="CHEBI:58017"/>
        <dbReference type="EC" id="2.4.2.22"/>
    </reaction>
</comment>
<evidence type="ECO:0000256" key="6">
    <source>
        <dbReference type="ARBA" id="ARBA00047685"/>
    </source>
</evidence>
<sequence>MKSLINRILQDGHCLDGGILKVDRFINHQMDPYLMKQVAVEFMNRFANERPTKILTVEASGIAPAVMLGYLMELPVVFAKKKQPSTMNNFYVSKVRSFTKQRDYTLIISKEYLSSDDRVLFVDDFLAFGNTGVGVVDLCKQAGATLIGMGFIIEKEFQEGRKVLAEAGVKHIESLAIIEALENNQIKLKGVKLRKVNIYEEANRCLLCQDAPCTKACKTGDPARALRAIRFDNHKPALRWVKDCSDADLERAEQACIHYNWPIRIKEVVHSIHKDDVDDSCYPDLGIIFCGIKCENPFFLASSAVCINYEMVANAFKAGWAGVFYKTICMQEIKEVSPLFDAMHNNATHGDFYGFRNMEQLSENPVEEDFDILRRLKKDYPTKVVIASIMGQTEEEWMKLAKMAEEAGCDAVELNFSCPQMKHKGMGSDVGQSQELVNSYTACVKSSVKIPVIPKMTPNITHITEPAEACLQAGADAISAINTIKSVTMASDAEVTGRRTISGYSGRAVRPIALRHILELAQMPQKPVLSGIGGIETWRDALEFIQLGCSNVQVCTAVMQYGYRIIDDLILGLQRFMAKRGVNELQQLVGEHLPKFLNPDHLDRDTIIYPKFDKEMCVGCGRCEVSCSDGGHQAIVFDSETRRPRLVGTKCVGCHLCRLICPTGAISVTKRITKK</sequence>
<keyword evidence="10" id="KW-0328">Glycosyltransferase</keyword>
<dbReference type="NCBIfam" id="NF006183">
    <property type="entry name" value="PRK08318.1"/>
    <property type="match status" value="1"/>
</dbReference>
<dbReference type="SUPFAM" id="SSF53271">
    <property type="entry name" value="PRTase-like"/>
    <property type="match status" value="1"/>
</dbReference>
<dbReference type="SUPFAM" id="SSF51395">
    <property type="entry name" value="FMN-linked oxidoreductases"/>
    <property type="match status" value="1"/>
</dbReference>
<dbReference type="AlphaFoldDB" id="A0A1M6XZL9"/>
<comment type="similarity">
    <text evidence="10">Belongs to the purine/pyrimidine phosphoribosyltransferase family. Xpt subfamily.</text>
</comment>
<keyword evidence="10" id="KW-0660">Purine salvage</keyword>
<reference evidence="13 14" key="1">
    <citation type="submission" date="2016-11" db="EMBL/GenBank/DDBJ databases">
        <authorList>
            <person name="Jaros S."/>
            <person name="Januszkiewicz K."/>
            <person name="Wedrychowicz H."/>
        </authorList>
    </citation>
    <scope>NUCLEOTIDE SEQUENCE [LARGE SCALE GENOMIC DNA]</scope>
    <source>
        <strain evidence="13 14">KHT3</strain>
    </source>
</reference>
<keyword evidence="10" id="KW-0808">Transferase</keyword>
<feature type="domain" description="4Fe-4S ferredoxin-type" evidence="12">
    <location>
        <begin position="608"/>
        <end position="640"/>
    </location>
</feature>
<evidence type="ECO:0000259" key="12">
    <source>
        <dbReference type="PROSITE" id="PS51379"/>
    </source>
</evidence>
<comment type="function">
    <text evidence="10">Converts the preformed base xanthine, a product of nucleic acid breakdown, to xanthosine 5'-monophosphate (XMP), so it can be reused for RNA or DNA synthesis.</text>
</comment>
<dbReference type="Pfam" id="PF01180">
    <property type="entry name" value="DHO_dh"/>
    <property type="match status" value="1"/>
</dbReference>
<dbReference type="InterPro" id="IPR017900">
    <property type="entry name" value="4Fe4S_Fe_S_CS"/>
</dbReference>
<evidence type="ECO:0000256" key="5">
    <source>
        <dbReference type="ARBA" id="ARBA00023014"/>
    </source>
</evidence>
<dbReference type="InterPro" id="IPR013785">
    <property type="entry name" value="Aldolase_TIM"/>
</dbReference>
<dbReference type="NCBIfam" id="TIGR01744">
    <property type="entry name" value="XPRTase"/>
    <property type="match status" value="1"/>
</dbReference>
<comment type="catalytic activity">
    <reaction evidence="6">
        <text>5,6-dihydrothymine + NAD(+) = thymine + NADH + H(+)</text>
        <dbReference type="Rhea" id="RHEA:28791"/>
        <dbReference type="ChEBI" id="CHEBI:15378"/>
        <dbReference type="ChEBI" id="CHEBI:17821"/>
        <dbReference type="ChEBI" id="CHEBI:27468"/>
        <dbReference type="ChEBI" id="CHEBI:57540"/>
        <dbReference type="ChEBI" id="CHEBI:57945"/>
        <dbReference type="EC" id="1.3.1.1"/>
    </reaction>
</comment>
<evidence type="ECO:0000256" key="9">
    <source>
        <dbReference type="ARBA" id="ARBA00049714"/>
    </source>
</evidence>
<dbReference type="PROSITE" id="PS51379">
    <property type="entry name" value="4FE4S_FER_2"/>
    <property type="match status" value="2"/>
</dbReference>
<evidence type="ECO:0000256" key="2">
    <source>
        <dbReference type="ARBA" id="ARBA00022723"/>
    </source>
</evidence>
<evidence type="ECO:0000313" key="13">
    <source>
        <dbReference type="EMBL" id="SHL11482.1"/>
    </source>
</evidence>
<dbReference type="CDD" id="cd06223">
    <property type="entry name" value="PRTases_typeI"/>
    <property type="match status" value="1"/>
</dbReference>
<feature type="binding site" evidence="10">
    <location>
        <begin position="127"/>
        <end position="131"/>
    </location>
    <ligand>
        <name>5-phospho-alpha-D-ribose 1-diphosphate</name>
        <dbReference type="ChEBI" id="CHEBI:58017"/>
    </ligand>
</feature>
<dbReference type="Gene3D" id="3.40.50.2020">
    <property type="match status" value="1"/>
</dbReference>
<comment type="similarity">
    <text evidence="1">Belongs to the dihydropyrimidine dehydrogenase family.</text>
</comment>
<dbReference type="Gene3D" id="3.20.20.70">
    <property type="entry name" value="Aldolase class I"/>
    <property type="match status" value="1"/>
</dbReference>
<comment type="function">
    <text evidence="8">Involved in pyrimidine base degradation. Catalyzes physiologically the reduction of uracil to 5,6-dihydrouracil (DHU) by using NADH as a specific cosubstrate. It also catalyzes the reverse reaction and the reduction of thymine to 5,6-dihydrothymine (DHT).</text>
</comment>
<dbReference type="GO" id="GO:0000310">
    <property type="term" value="F:xanthine phosphoribosyltransferase activity"/>
    <property type="evidence" value="ECO:0007669"/>
    <property type="project" value="UniProtKB-UniRule"/>
</dbReference>
<dbReference type="GO" id="GO:0005737">
    <property type="term" value="C:cytoplasm"/>
    <property type="evidence" value="ECO:0007669"/>
    <property type="project" value="UniProtKB-SubCell"/>
</dbReference>
<evidence type="ECO:0000256" key="4">
    <source>
        <dbReference type="ARBA" id="ARBA00023004"/>
    </source>
</evidence>
<dbReference type="GO" id="GO:0046872">
    <property type="term" value="F:metal ion binding"/>
    <property type="evidence" value="ECO:0007669"/>
    <property type="project" value="UniProtKB-KW"/>
</dbReference>
<dbReference type="EC" id="2.4.2.22" evidence="10 11"/>
<dbReference type="GO" id="GO:0051536">
    <property type="term" value="F:iron-sulfur cluster binding"/>
    <property type="evidence" value="ECO:0007669"/>
    <property type="project" value="UniProtKB-KW"/>
</dbReference>
<comment type="subunit">
    <text evidence="10">Homodimer.</text>
</comment>
<dbReference type="UniPathway" id="UPA00602">
    <property type="reaction ID" value="UER00658"/>
</dbReference>
<comment type="subunit">
    <text evidence="9">Heterotetramer of 2 PreA and 2 PreT subunits.</text>
</comment>
<comment type="catalytic activity">
    <reaction evidence="7">
        <text>5,6-dihydrouracil + NAD(+) = uracil + NADH + H(+)</text>
        <dbReference type="Rhea" id="RHEA:20189"/>
        <dbReference type="ChEBI" id="CHEBI:15378"/>
        <dbReference type="ChEBI" id="CHEBI:15901"/>
        <dbReference type="ChEBI" id="CHEBI:17568"/>
        <dbReference type="ChEBI" id="CHEBI:57540"/>
        <dbReference type="ChEBI" id="CHEBI:57945"/>
        <dbReference type="EC" id="1.3.1.1"/>
    </reaction>
</comment>
<dbReference type="InterPro" id="IPR017896">
    <property type="entry name" value="4Fe4S_Fe-S-bd"/>
</dbReference>
<dbReference type="SUPFAM" id="SSF54862">
    <property type="entry name" value="4Fe-4S ferredoxins"/>
    <property type="match status" value="1"/>
</dbReference>
<dbReference type="InterPro" id="IPR029057">
    <property type="entry name" value="PRTase-like"/>
</dbReference>
<feature type="binding site" evidence="10">
    <location>
        <position position="155"/>
    </location>
    <ligand>
        <name>xanthine</name>
        <dbReference type="ChEBI" id="CHEBI:17712"/>
    </ligand>
</feature>
<dbReference type="OrthoDB" id="9794954at2"/>
<evidence type="ECO:0000256" key="11">
    <source>
        <dbReference type="NCBIfam" id="TIGR01744"/>
    </source>
</evidence>
<feature type="binding site" evidence="10">
    <location>
        <position position="20"/>
    </location>
    <ligand>
        <name>xanthine</name>
        <dbReference type="ChEBI" id="CHEBI:17712"/>
    </ligand>
</feature>
<dbReference type="GO" id="GO:0046110">
    <property type="term" value="P:xanthine metabolic process"/>
    <property type="evidence" value="ECO:0007669"/>
    <property type="project" value="UniProtKB-UniRule"/>
</dbReference>
<organism evidence="13 14">
    <name type="scientific">Xylanibacter ruminicola</name>
    <name type="common">Prevotella ruminicola</name>
    <dbReference type="NCBI Taxonomy" id="839"/>
    <lineage>
        <taxon>Bacteria</taxon>
        <taxon>Pseudomonadati</taxon>
        <taxon>Bacteroidota</taxon>
        <taxon>Bacteroidia</taxon>
        <taxon>Bacteroidales</taxon>
        <taxon>Prevotellaceae</taxon>
        <taxon>Xylanibacter</taxon>
    </lineage>
</organism>
<dbReference type="Gene3D" id="3.30.70.20">
    <property type="match status" value="1"/>
</dbReference>
<dbReference type="FunFam" id="3.20.20.70:FF:000027">
    <property type="entry name" value="Dihydropyrimidine dehydrogenase [NADP(+)]"/>
    <property type="match status" value="1"/>
</dbReference>
<evidence type="ECO:0000313" key="14">
    <source>
        <dbReference type="Proteomes" id="UP000184130"/>
    </source>
</evidence>
<dbReference type="InterPro" id="IPR000836">
    <property type="entry name" value="PRTase_dom"/>
</dbReference>
<dbReference type="GO" id="GO:0006166">
    <property type="term" value="P:purine ribonucleoside salvage"/>
    <property type="evidence" value="ECO:0007669"/>
    <property type="project" value="UniProtKB-KW"/>
</dbReference>
<feature type="binding site" evidence="10">
    <location>
        <position position="27"/>
    </location>
    <ligand>
        <name>xanthine</name>
        <dbReference type="ChEBI" id="CHEBI:17712"/>
    </ligand>
</feature>
<comment type="subcellular location">
    <subcellularLocation>
        <location evidence="10">Cytoplasm</location>
    </subcellularLocation>
</comment>
<evidence type="ECO:0000256" key="1">
    <source>
        <dbReference type="ARBA" id="ARBA00010804"/>
    </source>
</evidence>
<dbReference type="HAMAP" id="MF_01184">
    <property type="entry name" value="XPRTase"/>
    <property type="match status" value="1"/>
</dbReference>
<dbReference type="Pfam" id="PF14697">
    <property type="entry name" value="Fer4_21"/>
    <property type="match status" value="1"/>
</dbReference>
<evidence type="ECO:0000256" key="3">
    <source>
        <dbReference type="ARBA" id="ARBA00023002"/>
    </source>
</evidence>
<dbReference type="Pfam" id="PF00156">
    <property type="entry name" value="Pribosyltran"/>
    <property type="match status" value="1"/>
</dbReference>
<dbReference type="InterPro" id="IPR010079">
    <property type="entry name" value="Xanthine_PRibTrfase"/>
</dbReference>
<comment type="pathway">
    <text evidence="10">Purine metabolism; XMP biosynthesis via salvage pathway; XMP from xanthine: step 1/1.</text>
</comment>